<feature type="binding site" evidence="2">
    <location>
        <position position="61"/>
    </location>
    <ligand>
        <name>substrate</name>
    </ligand>
</feature>
<dbReference type="FunFam" id="3.40.1180.10:FF:000001">
    <property type="entry name" value="(2E,6E)-farnesyl-diphosphate-specific ditrans,polycis-undecaprenyl-diphosphate synthase"/>
    <property type="match status" value="1"/>
</dbReference>
<comment type="similarity">
    <text evidence="2">Belongs to the UPP synthase family.</text>
</comment>
<feature type="binding site" evidence="2">
    <location>
        <begin position="188"/>
        <end position="190"/>
    </location>
    <ligand>
        <name>substrate</name>
    </ligand>
</feature>
<accession>A0A1F4UBP7</accession>
<dbReference type="GO" id="GO:0045547">
    <property type="term" value="F:ditrans,polycis-polyprenyl diphosphate synthase [(2E,6E)-farnesyl diphosphate specific] activity"/>
    <property type="evidence" value="ECO:0007669"/>
    <property type="project" value="TreeGrafter"/>
</dbReference>
<gene>
    <name evidence="3" type="ORF">A2Y85_03040</name>
</gene>
<feature type="active site" description="Proton acceptor" evidence="2">
    <location>
        <position position="60"/>
    </location>
</feature>
<proteinExistence type="inferred from homology"/>
<dbReference type="Pfam" id="PF01255">
    <property type="entry name" value="Prenyltransf"/>
    <property type="match status" value="1"/>
</dbReference>
<dbReference type="Proteomes" id="UP000177025">
    <property type="component" value="Unassembled WGS sequence"/>
</dbReference>
<organism evidence="3 4">
    <name type="scientific">candidate division WOR-3 bacterium RBG_13_43_14</name>
    <dbReference type="NCBI Taxonomy" id="1802590"/>
    <lineage>
        <taxon>Bacteria</taxon>
        <taxon>Bacteria division WOR-3</taxon>
    </lineage>
</organism>
<dbReference type="NCBIfam" id="TIGR00055">
    <property type="entry name" value="uppS"/>
    <property type="match status" value="1"/>
</dbReference>
<dbReference type="PANTHER" id="PTHR10291:SF0">
    <property type="entry name" value="DEHYDRODOLICHYL DIPHOSPHATE SYNTHASE 2"/>
    <property type="match status" value="1"/>
</dbReference>
<feature type="binding site" evidence="2">
    <location>
        <position position="12"/>
    </location>
    <ligand>
        <name>Mg(2+)</name>
        <dbReference type="ChEBI" id="CHEBI:18420"/>
    </ligand>
</feature>
<keyword evidence="2" id="KW-0460">Magnesium</keyword>
<comment type="cofactor">
    <cofactor evidence="2">
        <name>Mg(2+)</name>
        <dbReference type="ChEBI" id="CHEBI:18420"/>
    </cofactor>
    <text evidence="2">Binds 2 magnesium ions per subunit.</text>
</comment>
<dbReference type="EMBL" id="MEUM01000074">
    <property type="protein sequence ID" value="OGC42289.1"/>
    <property type="molecule type" value="Genomic_DNA"/>
</dbReference>
<feature type="binding site" evidence="2">
    <location>
        <position position="17"/>
    </location>
    <ligand>
        <name>substrate</name>
    </ligand>
</feature>
<dbReference type="GO" id="GO:0016094">
    <property type="term" value="P:polyprenol biosynthetic process"/>
    <property type="evidence" value="ECO:0007669"/>
    <property type="project" value="TreeGrafter"/>
</dbReference>
<feature type="binding site" evidence="2">
    <location>
        <begin position="57"/>
        <end position="59"/>
    </location>
    <ligand>
        <name>substrate</name>
    </ligand>
</feature>
<sequence>MADLKHVAIIMDGNGRWARKRGLPRIVGHKEGVESVRSSVKTVQKLGIKYLTLYTFSTENWQRPENEVNFLMKMLKDLIIRETPAMHKEGIRINCIGRIDELQAGTRDTLKEAVATTSQNDTIVMTLCLNYGGRSEIIDAVRRILTEDRKKKFDLNEVNEDLITKYLYDPDLPEPDLMIRTGAQSRERISNFLLWQIAYTELYFTETLWPDFREKEFMKAIGDFEKRERLYGRIK</sequence>
<dbReference type="InterPro" id="IPR001441">
    <property type="entry name" value="UPP_synth-like"/>
</dbReference>
<dbReference type="PANTHER" id="PTHR10291">
    <property type="entry name" value="DEHYDRODOLICHYL DIPHOSPHATE SYNTHASE FAMILY MEMBER"/>
    <property type="match status" value="1"/>
</dbReference>
<evidence type="ECO:0000313" key="3">
    <source>
        <dbReference type="EMBL" id="OGC42289.1"/>
    </source>
</evidence>
<comment type="caution">
    <text evidence="3">The sequence shown here is derived from an EMBL/GenBank/DDBJ whole genome shotgun (WGS) entry which is preliminary data.</text>
</comment>
<dbReference type="Gene3D" id="3.40.1180.10">
    <property type="entry name" value="Decaprenyl diphosphate synthase-like"/>
    <property type="match status" value="1"/>
</dbReference>
<dbReference type="NCBIfam" id="NF011405">
    <property type="entry name" value="PRK14830.1"/>
    <property type="match status" value="1"/>
</dbReference>
<feature type="binding site" evidence="2">
    <location>
        <begin position="13"/>
        <end position="16"/>
    </location>
    <ligand>
        <name>substrate</name>
    </ligand>
</feature>
<feature type="active site" evidence="2">
    <location>
        <position position="12"/>
    </location>
</feature>
<protein>
    <recommendedName>
        <fullName evidence="2">Isoprenyl transferase</fullName>
        <ecNumber evidence="2">2.5.1.-</ecNumber>
    </recommendedName>
</protein>
<dbReference type="HAMAP" id="MF_01139">
    <property type="entry name" value="ISPT"/>
    <property type="match status" value="1"/>
</dbReference>
<feature type="binding site" evidence="2">
    <location>
        <position position="201"/>
    </location>
    <ligand>
        <name>Mg(2+)</name>
        <dbReference type="ChEBI" id="CHEBI:18420"/>
    </ligand>
</feature>
<feature type="binding site" evidence="2">
    <location>
        <position position="63"/>
    </location>
    <ligand>
        <name>substrate</name>
    </ligand>
</feature>
<dbReference type="InterPro" id="IPR036424">
    <property type="entry name" value="UPP_synth-like_sf"/>
</dbReference>
<evidence type="ECO:0000313" key="4">
    <source>
        <dbReference type="Proteomes" id="UP000177025"/>
    </source>
</evidence>
<keyword evidence="2" id="KW-0479">Metal-binding</keyword>
<comment type="function">
    <text evidence="2">Catalyzes the condensation of isopentenyl diphosphate (IPP) with allylic pyrophosphates generating different type of terpenoids.</text>
</comment>
<dbReference type="GO" id="GO:0000287">
    <property type="term" value="F:magnesium ion binding"/>
    <property type="evidence" value="ECO:0007669"/>
    <property type="project" value="UniProtKB-UniRule"/>
</dbReference>
<reference evidence="3 4" key="1">
    <citation type="journal article" date="2016" name="Nat. Commun.">
        <title>Thousands of microbial genomes shed light on interconnected biogeochemical processes in an aquifer system.</title>
        <authorList>
            <person name="Anantharaman K."/>
            <person name="Brown C.T."/>
            <person name="Hug L.A."/>
            <person name="Sharon I."/>
            <person name="Castelle C.J."/>
            <person name="Probst A.J."/>
            <person name="Thomas B.C."/>
            <person name="Singh A."/>
            <person name="Wilkins M.J."/>
            <person name="Karaoz U."/>
            <person name="Brodie E.L."/>
            <person name="Williams K.H."/>
            <person name="Hubbard S.S."/>
            <person name="Banfield J.F."/>
        </authorList>
    </citation>
    <scope>NUCLEOTIDE SEQUENCE [LARGE SCALE GENOMIC DNA]</scope>
</reference>
<dbReference type="CDD" id="cd00475">
    <property type="entry name" value="Cis_IPPS"/>
    <property type="match status" value="1"/>
</dbReference>
<feature type="binding site" evidence="2">
    <location>
        <position position="29"/>
    </location>
    <ligand>
        <name>substrate</name>
    </ligand>
</feature>
<dbReference type="AlphaFoldDB" id="A0A1F4UBP7"/>
<evidence type="ECO:0000256" key="1">
    <source>
        <dbReference type="ARBA" id="ARBA00022679"/>
    </source>
</evidence>
<keyword evidence="1 2" id="KW-0808">Transferase</keyword>
<name>A0A1F4UBP7_UNCW3</name>
<dbReference type="EC" id="2.5.1.-" evidence="2"/>
<feature type="binding site" evidence="2">
    <location>
        <position position="25"/>
    </location>
    <ligand>
        <name>substrate</name>
    </ligand>
</feature>
<dbReference type="SUPFAM" id="SSF64005">
    <property type="entry name" value="Undecaprenyl diphosphate synthase"/>
    <property type="match status" value="1"/>
</dbReference>
<feature type="binding site" evidence="2">
    <location>
        <position position="180"/>
    </location>
    <ligand>
        <name>substrate</name>
    </ligand>
</feature>
<comment type="subunit">
    <text evidence="2">Homodimer.</text>
</comment>
<evidence type="ECO:0000256" key="2">
    <source>
        <dbReference type="HAMAP-Rule" id="MF_01139"/>
    </source>
</evidence>